<name>A0A1Q5SW50_9BACL</name>
<reference evidence="2 3" key="1">
    <citation type="submission" date="2016-11" db="EMBL/GenBank/DDBJ databases">
        <authorList>
            <person name="Kadnikov V."/>
            <person name="Nazina T."/>
        </authorList>
    </citation>
    <scope>NUCLEOTIDE SEQUENCE [LARGE SCALE GENOMIC DNA]</scope>
    <source>
        <strain evidence="2 3">1017</strain>
    </source>
</reference>
<comment type="caution">
    <text evidence="2">The sequence shown here is derived from an EMBL/GenBank/DDBJ whole genome shotgun (WGS) entry which is preliminary data.</text>
</comment>
<proteinExistence type="predicted"/>
<gene>
    <name evidence="2" type="ORF">BRO54_2501</name>
</gene>
<accession>A0A1Q5SW50</accession>
<dbReference type="GeneID" id="32065453"/>
<evidence type="ECO:0000259" key="1">
    <source>
        <dbReference type="Pfam" id="PF07872"/>
    </source>
</evidence>
<reference evidence="3" key="2">
    <citation type="submission" date="2017-01" db="EMBL/GenBank/DDBJ databases">
        <title>Genome sequencing and annotation of Geobacillus sp. 1017, a Hydrocarbon-Oxidizing Thermophilic Bacterium Isolated from a Heavy Oil Reservoir (China).</title>
        <authorList>
            <person name="Kadnikov V.V."/>
            <person name="Mardanov A.V."/>
            <person name="Poltaraus A.B."/>
            <person name="Sokolova D.S."/>
            <person name="Semenova E.M."/>
            <person name="Ravin N.V."/>
            <person name="Tourova T.P."/>
            <person name="Nazina T.N."/>
        </authorList>
    </citation>
    <scope>NUCLEOTIDE SEQUENCE [LARGE SCALE GENOMIC DNA]</scope>
    <source>
        <strain evidence="3">1017</strain>
    </source>
</reference>
<dbReference type="AlphaFoldDB" id="A0A1Q5SW50"/>
<evidence type="ECO:0000313" key="3">
    <source>
        <dbReference type="Proteomes" id="UP000186030"/>
    </source>
</evidence>
<feature type="domain" description="DUF1659" evidence="1">
    <location>
        <begin position="4"/>
        <end position="72"/>
    </location>
</feature>
<protein>
    <recommendedName>
        <fullName evidence="1">DUF1659 domain-containing protein</fullName>
    </recommendedName>
</protein>
<dbReference type="RefSeq" id="WP_020961687.1">
    <property type="nucleotide sequence ID" value="NZ_MQMG01000033.1"/>
</dbReference>
<organism evidence="2 3">
    <name type="scientific">Geobacillus proteiniphilus</name>
    <dbReference type="NCBI Taxonomy" id="860353"/>
    <lineage>
        <taxon>Bacteria</taxon>
        <taxon>Bacillati</taxon>
        <taxon>Bacillota</taxon>
        <taxon>Bacilli</taxon>
        <taxon>Bacillales</taxon>
        <taxon>Anoxybacillaceae</taxon>
        <taxon>Geobacillus</taxon>
    </lineage>
</organism>
<dbReference type="Proteomes" id="UP000186030">
    <property type="component" value="Unassembled WGS sequence"/>
</dbReference>
<dbReference type="Pfam" id="PF07872">
    <property type="entry name" value="DUF1659"/>
    <property type="match status" value="1"/>
</dbReference>
<sequence>MAASEMVSGRTLVLDFYAGKDSDGKDIIRSQTFRVKSDASVQSLYDAAAAIASLSSGSLRYVRTTLTSHIINA</sequence>
<evidence type="ECO:0000313" key="2">
    <source>
        <dbReference type="EMBL" id="OKO92095.1"/>
    </source>
</evidence>
<dbReference type="InterPro" id="IPR012454">
    <property type="entry name" value="DUF1659"/>
</dbReference>
<dbReference type="EMBL" id="MQMG01000033">
    <property type="protein sequence ID" value="OKO92095.1"/>
    <property type="molecule type" value="Genomic_DNA"/>
</dbReference>